<evidence type="ECO:0000259" key="2">
    <source>
        <dbReference type="Pfam" id="PF19077"/>
    </source>
</evidence>
<feature type="domain" description="Bacterial Ig-like" evidence="2">
    <location>
        <begin position="1245"/>
        <end position="1327"/>
    </location>
</feature>
<dbReference type="Pfam" id="PF13585">
    <property type="entry name" value="CHU_C"/>
    <property type="match status" value="1"/>
</dbReference>
<protein>
    <submittedName>
        <fullName evidence="4">Gliding motility-associated C-terminal domain-containing protein</fullName>
    </submittedName>
</protein>
<evidence type="ECO:0000259" key="1">
    <source>
        <dbReference type="Pfam" id="PF01345"/>
    </source>
</evidence>
<dbReference type="OrthoDB" id="1236981at2"/>
<reference evidence="5" key="1">
    <citation type="submission" date="2016-11" db="EMBL/GenBank/DDBJ databases">
        <authorList>
            <person name="Varghese N."/>
            <person name="Submissions S."/>
        </authorList>
    </citation>
    <scope>NUCLEOTIDE SEQUENCE [LARGE SCALE GENOMIC DNA]</scope>
    <source>
        <strain evidence="5">DSM 17539</strain>
    </source>
</reference>
<feature type="domain" description="Bacterial Ig-like" evidence="2">
    <location>
        <begin position="960"/>
        <end position="1042"/>
    </location>
</feature>
<dbReference type="Proteomes" id="UP000184406">
    <property type="component" value="Unassembled WGS sequence"/>
</dbReference>
<keyword evidence="5" id="KW-1185">Reference proteome</keyword>
<dbReference type="Pfam" id="PF01345">
    <property type="entry name" value="DUF11"/>
    <property type="match status" value="1"/>
</dbReference>
<dbReference type="Pfam" id="PF19077">
    <property type="entry name" value="Big_13"/>
    <property type="match status" value="10"/>
</dbReference>
<evidence type="ECO:0000313" key="5">
    <source>
        <dbReference type="Proteomes" id="UP000184406"/>
    </source>
</evidence>
<feature type="domain" description="Bacterial Ig-like" evidence="2">
    <location>
        <begin position="1055"/>
        <end position="1137"/>
    </location>
</feature>
<evidence type="ECO:0000313" key="4">
    <source>
        <dbReference type="EMBL" id="SHF99490.1"/>
    </source>
</evidence>
<dbReference type="InterPro" id="IPR001434">
    <property type="entry name" value="OmcB-like_DUF11"/>
</dbReference>
<feature type="domain" description="Bacterial Ig-like" evidence="2">
    <location>
        <begin position="1435"/>
        <end position="1517"/>
    </location>
</feature>
<dbReference type="NCBIfam" id="TIGR04131">
    <property type="entry name" value="Bac_Flav_CTERM"/>
    <property type="match status" value="1"/>
</dbReference>
<dbReference type="Pfam" id="PF19081">
    <property type="entry name" value="Ig_7"/>
    <property type="match status" value="1"/>
</dbReference>
<feature type="domain" description="Bacterial Ig-like" evidence="2">
    <location>
        <begin position="1530"/>
        <end position="1605"/>
    </location>
</feature>
<dbReference type="EMBL" id="FQUX01000010">
    <property type="protein sequence ID" value="SHF99490.1"/>
    <property type="molecule type" value="Genomic_DNA"/>
</dbReference>
<feature type="domain" description="DUF11" evidence="1">
    <location>
        <begin position="1772"/>
        <end position="1884"/>
    </location>
</feature>
<feature type="domain" description="Bacterial Ig-like" evidence="2">
    <location>
        <begin position="675"/>
        <end position="757"/>
    </location>
</feature>
<organism evidence="4 5">
    <name type="scientific">Arenibacter palladensis</name>
    <dbReference type="NCBI Taxonomy" id="237373"/>
    <lineage>
        <taxon>Bacteria</taxon>
        <taxon>Pseudomonadati</taxon>
        <taxon>Bacteroidota</taxon>
        <taxon>Flavobacteriia</taxon>
        <taxon>Flavobacteriales</taxon>
        <taxon>Flavobacteriaceae</taxon>
        <taxon>Arenibacter</taxon>
    </lineage>
</organism>
<dbReference type="NCBIfam" id="NF012196">
    <property type="entry name" value="Ig_like_ice"/>
    <property type="match status" value="1"/>
</dbReference>
<dbReference type="InterPro" id="IPR044023">
    <property type="entry name" value="Ig_7"/>
</dbReference>
<evidence type="ECO:0000259" key="3">
    <source>
        <dbReference type="Pfam" id="PF19081"/>
    </source>
</evidence>
<feature type="domain" description="Bacterial Ig-like" evidence="2">
    <location>
        <begin position="770"/>
        <end position="852"/>
    </location>
</feature>
<proteinExistence type="predicted"/>
<gene>
    <name evidence="4" type="ORF">SAMN03080594_110137</name>
</gene>
<dbReference type="InterPro" id="IPR044016">
    <property type="entry name" value="Big_13"/>
</dbReference>
<sequence>MGFNYTKLIIFYWCLIVCILITNSGFGQTRVFANGIISQSNTDNSANAIDTDLSTKASIRAKDFPGSYLGALELEFPSLIPAETTAYVKIDADEPILAPLLAGGLGDFLGAVAVSKQEFSVQVKNVNTVVLQGDSNDAGEFGTSRMRLVMNEAGEYFIVVTPDQAFNRIRIINRIDQGLTSIGPKRLGVYGAFYNTSEVIGDCGVPSFTSYDGSNISSGLLGIGGVGVNDPENAIDDDDNSFSELNLGLIGIGSSIEQILYFEELSYSNDVFNLNLKLNSGLLALGVLDNIEILGYNGANLVASESLTDLLNLDLLGLFQNDENAEVPFAPGAPIDRIVIRFSSLVTLSLPQKLEIHEVKKVPGPPTFDASSQDVDICKGESASLIAVADPNDLELRWYDSAVDGTLLGTVASGTPFVTSPILADTTFYVAAAEVGCPEESERTPVEVTVVPSPEATDITVTGNESTICSSNTVTLVPSSALTGTFNWYLDANKNNPITDGMVDSGITYNIDANDELTITGLSGLNSPYTYYVSITDSSTGCENMDGELKSVVVTIQDNSLAPTITLDSNITADDIVNSNEAIGLVNITGVVGGDAQVNDVVTLTINNVSYQGNVAADLSFSIPVNGSDLIADADTTIDASVETTNGICTNTGIDTESYTVDTTAPNPPTVNTLLTNDTTPTITGTADSADALTVTLDGITYTEGDGNLTDNGDGTWTLTVPAGSELAEGTYDVAAITTDLAGNTANDATTDELTIDLTDPTPPTVNTLLTNDTTPTITGTVDSADVLTVTLNGITYTEGDGNLTDNGDGTWTLTVPAGSELAEGTYDVAATTTDLAGNTANDTTTDELTIDLTDPTPPTVNTLLTNDTTPTITGTADSADVLTVTLNGTTYTEGDGNLTDNGDGTWTLTVPAGNELAEGTYDVAATTTDLASNTANDTTTDELTIDLTDPTVPTVNTLLTNDTTPTITGTADSADALTVTLDGITYTEGDGNLTDNGDGTWTLTVPAGSELAEGTYDVAATTTDLAGNTANDATTDELTIDLTDPTPPTVNTLLTNDTTPTITGTADSADVLTVTLNGTTYTEGDGNLTDNGDGTWTLTVPAGSELAEGTYDVAATTTDLAGNTANDTTTNELTIDLTDPTPPTVNTLLTNDTTPTITGTADSADVLTVTLNGITYTEGDGNLTDNGDGTWTLTVPAGNELAEGTYDVAATTTDLAGNTANDATTDELTIDLTDPTPPTVNTLLTNDTTPTITGTADSADILTVTLNGTTYTEGDGNLTDNGDGTWTLNVPVGSELAEGTYDVSATTTDLAGNTASDATTDELTIDLTDPTPPTVNALLTNDTTPTITGTADSADALTVTLNGTTYTEGDGNLTDNGDGTWTLTVPTGSELAEGTYDVAATTTDLAGNTANDATTDELTIDLTDPTPPTVNTLLTNDTTPTITGTADSADILTVTLDGTTYTEGDGNLTDNGDGTWTLTVPAGSELAEGTYDVAATTTDLAGNTASDATTDELTIDLTDPTPPTVNTLLTNNTTPTITGAADSADILTVTLDGITYTEGDGNLTDNGDGTWTLTVPAGNELAEGTYDVSATTTDLAGNTANDATTDELSLVPLQTLTTNSTNQEFCAFDRPSLNDIQINESNILWYDNNIGGNLLDHSTLLEHQKTYYASLLLGDLESTARLGITVNLIQPPSATSESLTQVFSTADNPTLGDIQVNESNIIWYDAPVLGNILDFDTTLVDGTNYYAALIDSNCESINRLAIRVQVDGISDLIISKEASSQNPMVGENVNFIITVTNDGDTNFTDLTINERIESGFTFMQYTATKGTYNPSNGVWSINNIGPREQAALNITVTVKATGSYFNGASISKSTPLDNNLNNNSAEIVLEPSCLKVFNEFTPNDDGDNDYFRIDCIEMYPESDFQVFNRYGALVYQKKGYQNDWRGLANVKGVLGKGEPLPTGTYFYILKTDDLSESKTGWLFLRKD</sequence>
<dbReference type="InterPro" id="IPR013783">
    <property type="entry name" value="Ig-like_fold"/>
</dbReference>
<name>A0A1M5G6P9_9FLAO</name>
<feature type="domain" description="Bacterial Ig-like" evidence="2">
    <location>
        <begin position="1150"/>
        <end position="1232"/>
    </location>
</feature>
<dbReference type="InterPro" id="IPR026341">
    <property type="entry name" value="T9SS_type_B"/>
</dbReference>
<dbReference type="NCBIfam" id="NF033510">
    <property type="entry name" value="Ca_tandemer"/>
    <property type="match status" value="11"/>
</dbReference>
<dbReference type="InterPro" id="IPR049826">
    <property type="entry name" value="Ig-like_ice"/>
</dbReference>
<feature type="domain" description="Bacterial Ig-like" evidence="2">
    <location>
        <begin position="1340"/>
        <end position="1422"/>
    </location>
</feature>
<accession>A0A1M5G6P9</accession>
<feature type="domain" description="Ig-like" evidence="3">
    <location>
        <begin position="371"/>
        <end position="452"/>
    </location>
</feature>
<feature type="domain" description="Bacterial Ig-like" evidence="2">
    <location>
        <begin position="865"/>
        <end position="947"/>
    </location>
</feature>
<dbReference type="Gene3D" id="2.60.40.10">
    <property type="entry name" value="Immunoglobulins"/>
    <property type="match status" value="12"/>
</dbReference>